<evidence type="ECO:0000256" key="1">
    <source>
        <dbReference type="ARBA" id="ARBA00004651"/>
    </source>
</evidence>
<dbReference type="PROSITE" id="PS50850">
    <property type="entry name" value="MFS"/>
    <property type="match status" value="1"/>
</dbReference>
<feature type="transmembrane region" description="Helical" evidence="7">
    <location>
        <begin position="320"/>
        <end position="350"/>
    </location>
</feature>
<accession>A0ABX0DAB9</accession>
<feature type="transmembrane region" description="Helical" evidence="7">
    <location>
        <begin position="387"/>
        <end position="413"/>
    </location>
</feature>
<dbReference type="PANTHER" id="PTHR42718:SF9">
    <property type="entry name" value="MAJOR FACILITATOR SUPERFAMILY MULTIDRUG TRANSPORTER MFSC"/>
    <property type="match status" value="1"/>
</dbReference>
<feature type="transmembrane region" description="Helical" evidence="7">
    <location>
        <begin position="118"/>
        <end position="138"/>
    </location>
</feature>
<dbReference type="Gene3D" id="1.20.1720.10">
    <property type="entry name" value="Multidrug resistance protein D"/>
    <property type="match status" value="1"/>
</dbReference>
<dbReference type="InterPro" id="IPR011701">
    <property type="entry name" value="MFS"/>
</dbReference>
<dbReference type="InterPro" id="IPR036259">
    <property type="entry name" value="MFS_trans_sf"/>
</dbReference>
<evidence type="ECO:0000259" key="8">
    <source>
        <dbReference type="PROSITE" id="PS50850"/>
    </source>
</evidence>
<dbReference type="EMBL" id="JAAKZI010000015">
    <property type="protein sequence ID" value="NGN83833.1"/>
    <property type="molecule type" value="Genomic_DNA"/>
</dbReference>
<evidence type="ECO:0000313" key="10">
    <source>
        <dbReference type="Proteomes" id="UP000479226"/>
    </source>
</evidence>
<keyword evidence="2" id="KW-0813">Transport</keyword>
<gene>
    <name evidence="9" type="ORF">G6N77_10230</name>
</gene>
<feature type="transmembrane region" description="Helical" evidence="7">
    <location>
        <begin position="362"/>
        <end position="381"/>
    </location>
</feature>
<dbReference type="PRINTS" id="PR01036">
    <property type="entry name" value="TCRTETB"/>
</dbReference>
<feature type="transmembrane region" description="Helical" evidence="7">
    <location>
        <begin position="86"/>
        <end position="112"/>
    </location>
</feature>
<feature type="transmembrane region" description="Helical" evidence="7">
    <location>
        <begin position="434"/>
        <end position="452"/>
    </location>
</feature>
<dbReference type="RefSeq" id="WP_165182063.1">
    <property type="nucleotide sequence ID" value="NZ_JAAKZI010000015.1"/>
</dbReference>
<feature type="transmembrane region" description="Helical" evidence="7">
    <location>
        <begin position="285"/>
        <end position="308"/>
    </location>
</feature>
<feature type="transmembrane region" description="Helical" evidence="7">
    <location>
        <begin position="515"/>
        <end position="538"/>
    </location>
</feature>
<reference evidence="9 10" key="1">
    <citation type="submission" date="2020-02" db="EMBL/GenBank/DDBJ databases">
        <title>Genome sequence of the type strain DSM 27180 of Arthrobacter silviterrae.</title>
        <authorList>
            <person name="Gao J."/>
            <person name="Sun J."/>
        </authorList>
    </citation>
    <scope>NUCLEOTIDE SEQUENCE [LARGE SCALE GENOMIC DNA]</scope>
    <source>
        <strain evidence="9 10">DSM 27180</strain>
    </source>
</reference>
<feature type="transmembrane region" description="Helical" evidence="7">
    <location>
        <begin position="21"/>
        <end position="46"/>
    </location>
</feature>
<sequence length="567" mass="57112">MEKQGGVTTTGKRTRNKWAGLGVLAGGLSMIVIDGTIVGVSLPTIISDLHLDLNDAQWVNSLYSVVLAALLLTSGRLGDKFGRRKLFIIGVVLFMAGSILAALSHGAAGLILSRLVQGVGGAAVLPATLSSVNSTFFGKDRTTAFAVWGAVISGMAAIGPLLGGWLTSSFAWQWIFIVNVPLGVLVLAGALLFVPETQSPGARAGMDVPGLLLSAVGFGLLVFALIEGPTLGWWNAGAALDLGPIHWPADAAISIVPLALATGLVALAGFILWERHRAAAQRSAILDLSLFKVGTFSWGNAVAAMVAIGEFGLLLVLPLYLINILGLGTLGAGFVLAAMALGAFFSGASARHLAARMGPPNVVILGLALETAGLLVLGLSITATTSIWLIAALLVVYGLGLGLASAQLTGTVLADIPTSVSGQGSATQSTVRQLGAALGSAIMGSLLAHFAFTRAGGLLGGVAGLPEGQATTLAGQLRDSAGGVVPQLARLGSHGPLGAAGPAAVDALSSGFAQAVGASVLGAAAFLFIGLVGSVFVARAARTAAARPELPPHLAPHNPQPEMDHTA</sequence>
<proteinExistence type="predicted"/>
<organism evidence="9 10">
    <name type="scientific">Arthrobacter silviterrae</name>
    <dbReference type="NCBI Taxonomy" id="2026658"/>
    <lineage>
        <taxon>Bacteria</taxon>
        <taxon>Bacillati</taxon>
        <taxon>Actinomycetota</taxon>
        <taxon>Actinomycetes</taxon>
        <taxon>Micrococcales</taxon>
        <taxon>Micrococcaceae</taxon>
        <taxon>Arthrobacter</taxon>
    </lineage>
</organism>
<keyword evidence="3 7" id="KW-0812">Transmembrane</keyword>
<dbReference type="SUPFAM" id="SSF103473">
    <property type="entry name" value="MFS general substrate transporter"/>
    <property type="match status" value="1"/>
</dbReference>
<feature type="domain" description="Major facilitator superfamily (MFS) profile" evidence="8">
    <location>
        <begin position="20"/>
        <end position="542"/>
    </location>
</feature>
<evidence type="ECO:0000256" key="4">
    <source>
        <dbReference type="ARBA" id="ARBA00022989"/>
    </source>
</evidence>
<dbReference type="Proteomes" id="UP000479226">
    <property type="component" value="Unassembled WGS sequence"/>
</dbReference>
<dbReference type="CDD" id="cd17321">
    <property type="entry name" value="MFS_MMR_MDR_like"/>
    <property type="match status" value="1"/>
</dbReference>
<feature type="transmembrane region" description="Helical" evidence="7">
    <location>
        <begin position="172"/>
        <end position="194"/>
    </location>
</feature>
<feature type="region of interest" description="Disordered" evidence="6">
    <location>
        <begin position="548"/>
        <end position="567"/>
    </location>
</feature>
<keyword evidence="10" id="KW-1185">Reference proteome</keyword>
<feature type="transmembrane region" description="Helical" evidence="7">
    <location>
        <begin position="58"/>
        <end position="74"/>
    </location>
</feature>
<dbReference type="InterPro" id="IPR020846">
    <property type="entry name" value="MFS_dom"/>
</dbReference>
<evidence type="ECO:0000313" key="9">
    <source>
        <dbReference type="EMBL" id="NGN83833.1"/>
    </source>
</evidence>
<protein>
    <submittedName>
        <fullName evidence="9">MFS transporter</fullName>
    </submittedName>
</protein>
<keyword evidence="5 7" id="KW-0472">Membrane</keyword>
<dbReference type="Pfam" id="PF07690">
    <property type="entry name" value="MFS_1"/>
    <property type="match status" value="1"/>
</dbReference>
<evidence type="ECO:0000256" key="3">
    <source>
        <dbReference type="ARBA" id="ARBA00022692"/>
    </source>
</evidence>
<name>A0ABX0DAB9_9MICC</name>
<keyword evidence="4 7" id="KW-1133">Transmembrane helix</keyword>
<feature type="transmembrane region" description="Helical" evidence="7">
    <location>
        <begin position="145"/>
        <end position="166"/>
    </location>
</feature>
<feature type="transmembrane region" description="Helical" evidence="7">
    <location>
        <begin position="206"/>
        <end position="226"/>
    </location>
</feature>
<comment type="caution">
    <text evidence="9">The sequence shown here is derived from an EMBL/GenBank/DDBJ whole genome shotgun (WGS) entry which is preliminary data.</text>
</comment>
<dbReference type="PANTHER" id="PTHR42718">
    <property type="entry name" value="MAJOR FACILITATOR SUPERFAMILY MULTIDRUG TRANSPORTER MFSC"/>
    <property type="match status" value="1"/>
</dbReference>
<feature type="transmembrane region" description="Helical" evidence="7">
    <location>
        <begin position="251"/>
        <end position="273"/>
    </location>
</feature>
<evidence type="ECO:0000256" key="2">
    <source>
        <dbReference type="ARBA" id="ARBA00022448"/>
    </source>
</evidence>
<evidence type="ECO:0000256" key="7">
    <source>
        <dbReference type="SAM" id="Phobius"/>
    </source>
</evidence>
<evidence type="ECO:0000256" key="5">
    <source>
        <dbReference type="ARBA" id="ARBA00023136"/>
    </source>
</evidence>
<evidence type="ECO:0000256" key="6">
    <source>
        <dbReference type="SAM" id="MobiDB-lite"/>
    </source>
</evidence>
<comment type="subcellular location">
    <subcellularLocation>
        <location evidence="1">Cell membrane</location>
        <topology evidence="1">Multi-pass membrane protein</topology>
    </subcellularLocation>
</comment>
<dbReference type="Gene3D" id="1.20.1250.20">
    <property type="entry name" value="MFS general substrate transporter like domains"/>
    <property type="match status" value="1"/>
</dbReference>